<dbReference type="RefSeq" id="WP_125088561.1">
    <property type="nucleotide sequence ID" value="NZ_RSAA01000002.1"/>
</dbReference>
<feature type="domain" description="Dienelactone hydrolase" evidence="1">
    <location>
        <begin position="36"/>
        <end position="148"/>
    </location>
</feature>
<dbReference type="Gene3D" id="3.40.50.1820">
    <property type="entry name" value="alpha/beta hydrolase"/>
    <property type="match status" value="1"/>
</dbReference>
<dbReference type="InterPro" id="IPR051049">
    <property type="entry name" value="Dienelactone_hydrolase-like"/>
</dbReference>
<dbReference type="OrthoDB" id="188362at2"/>
<dbReference type="AlphaFoldDB" id="A0A3R8P4M4"/>
<dbReference type="SUPFAM" id="SSF53474">
    <property type="entry name" value="alpha/beta-Hydrolases"/>
    <property type="match status" value="1"/>
</dbReference>
<evidence type="ECO:0000313" key="2">
    <source>
        <dbReference type="EMBL" id="RRO19935.1"/>
    </source>
</evidence>
<evidence type="ECO:0000259" key="1">
    <source>
        <dbReference type="Pfam" id="PF01738"/>
    </source>
</evidence>
<name>A0A3R8P4M4_9PSEU</name>
<sequence length="174" mass="18435">MSTEPAHHHAHGPANRGRRVLRTAAPLFVRFPRTRAGAAVVVLHDAYGLTAPIEDGCRALARRGYVAVAPYLYYETGGKEFRPEHPDTAHAAMSLLDPEDLAADVAGALDHLSTRLGFPARATAVLGVGTSGDLATRAAAEHRLGGVAGCEPLDGAERRGSWEEAVRLIDSRIG</sequence>
<dbReference type="PANTHER" id="PTHR46623">
    <property type="entry name" value="CARBOXYMETHYLENEBUTENOLIDASE-RELATED"/>
    <property type="match status" value="1"/>
</dbReference>
<protein>
    <recommendedName>
        <fullName evidence="1">Dienelactone hydrolase domain-containing protein</fullName>
    </recommendedName>
</protein>
<gene>
    <name evidence="2" type="ORF">EIL87_02840</name>
</gene>
<accession>A0A3R8P4M4</accession>
<dbReference type="GO" id="GO:0016787">
    <property type="term" value="F:hydrolase activity"/>
    <property type="evidence" value="ECO:0007669"/>
    <property type="project" value="InterPro"/>
</dbReference>
<keyword evidence="3" id="KW-1185">Reference proteome</keyword>
<dbReference type="Pfam" id="PF01738">
    <property type="entry name" value="DLH"/>
    <property type="match status" value="1"/>
</dbReference>
<dbReference type="EMBL" id="RSAA01000002">
    <property type="protein sequence ID" value="RRO19935.1"/>
    <property type="molecule type" value="Genomic_DNA"/>
</dbReference>
<proteinExistence type="predicted"/>
<reference evidence="2 3" key="1">
    <citation type="submission" date="2018-11" db="EMBL/GenBank/DDBJ databases">
        <title>Saccharopolyspora rhizosphaerae sp. nov., an actinomycete isolated from rhizosphere soil in Thailand.</title>
        <authorList>
            <person name="Intra B."/>
            <person name="Euanorasetr J."/>
            <person name="Take A."/>
            <person name="Inahashi Y."/>
            <person name="Mori M."/>
            <person name="Panbangred W."/>
            <person name="Matsumoto A."/>
        </authorList>
    </citation>
    <scope>NUCLEOTIDE SEQUENCE [LARGE SCALE GENOMIC DNA]</scope>
    <source>
        <strain evidence="2 3">H219</strain>
    </source>
</reference>
<dbReference type="InterPro" id="IPR002925">
    <property type="entry name" value="Dienelactn_hydro"/>
</dbReference>
<organism evidence="2 3">
    <name type="scientific">Saccharopolyspora rhizosphaerae</name>
    <dbReference type="NCBI Taxonomy" id="2492662"/>
    <lineage>
        <taxon>Bacteria</taxon>
        <taxon>Bacillati</taxon>
        <taxon>Actinomycetota</taxon>
        <taxon>Actinomycetes</taxon>
        <taxon>Pseudonocardiales</taxon>
        <taxon>Pseudonocardiaceae</taxon>
        <taxon>Saccharopolyspora</taxon>
    </lineage>
</organism>
<dbReference type="PANTHER" id="PTHR46623:SF6">
    <property type="entry name" value="ALPHA_BETA-HYDROLASES SUPERFAMILY PROTEIN"/>
    <property type="match status" value="1"/>
</dbReference>
<dbReference type="Proteomes" id="UP000274515">
    <property type="component" value="Unassembled WGS sequence"/>
</dbReference>
<evidence type="ECO:0000313" key="3">
    <source>
        <dbReference type="Proteomes" id="UP000274515"/>
    </source>
</evidence>
<comment type="caution">
    <text evidence="2">The sequence shown here is derived from an EMBL/GenBank/DDBJ whole genome shotgun (WGS) entry which is preliminary data.</text>
</comment>
<dbReference type="InterPro" id="IPR029058">
    <property type="entry name" value="AB_hydrolase_fold"/>
</dbReference>